<feature type="transmembrane region" description="Helical" evidence="2">
    <location>
        <begin position="139"/>
        <end position="162"/>
    </location>
</feature>
<dbReference type="EMBL" id="JAOPGA020000973">
    <property type="protein sequence ID" value="KAL0483664.1"/>
    <property type="molecule type" value="Genomic_DNA"/>
</dbReference>
<evidence type="ECO:0000313" key="3">
    <source>
        <dbReference type="EMBL" id="KAL0483664.1"/>
    </source>
</evidence>
<evidence type="ECO:0000256" key="1">
    <source>
        <dbReference type="SAM" id="MobiDB-lite"/>
    </source>
</evidence>
<name>A0AAW2Z2X5_9EUKA</name>
<protein>
    <submittedName>
        <fullName evidence="3">Uncharacterized protein</fullName>
    </submittedName>
</protein>
<keyword evidence="2" id="KW-1133">Transmembrane helix</keyword>
<feature type="non-terminal residue" evidence="3">
    <location>
        <position position="278"/>
    </location>
</feature>
<dbReference type="AlphaFoldDB" id="A0AAW2Z2X5"/>
<keyword evidence="2" id="KW-0472">Membrane</keyword>
<evidence type="ECO:0000256" key="2">
    <source>
        <dbReference type="SAM" id="Phobius"/>
    </source>
</evidence>
<feature type="region of interest" description="Disordered" evidence="1">
    <location>
        <begin position="229"/>
        <end position="250"/>
    </location>
</feature>
<accession>A0AAW2Z2X5</accession>
<reference evidence="3 4" key="1">
    <citation type="submission" date="2024-03" db="EMBL/GenBank/DDBJ databases">
        <title>The Acrasis kona genome and developmental transcriptomes reveal deep origins of eukaryotic multicellular pathways.</title>
        <authorList>
            <person name="Sheikh S."/>
            <person name="Fu C.-J."/>
            <person name="Brown M.W."/>
            <person name="Baldauf S.L."/>
        </authorList>
    </citation>
    <scope>NUCLEOTIDE SEQUENCE [LARGE SCALE GENOMIC DNA]</scope>
    <source>
        <strain evidence="3 4">ATCC MYA-3509</strain>
    </source>
</reference>
<dbReference type="Proteomes" id="UP001431209">
    <property type="component" value="Unassembled WGS sequence"/>
</dbReference>
<keyword evidence="4" id="KW-1185">Reference proteome</keyword>
<organism evidence="3 4">
    <name type="scientific">Acrasis kona</name>
    <dbReference type="NCBI Taxonomy" id="1008807"/>
    <lineage>
        <taxon>Eukaryota</taxon>
        <taxon>Discoba</taxon>
        <taxon>Heterolobosea</taxon>
        <taxon>Tetramitia</taxon>
        <taxon>Eutetramitia</taxon>
        <taxon>Acrasidae</taxon>
        <taxon>Acrasis</taxon>
    </lineage>
</organism>
<feature type="transmembrane region" description="Helical" evidence="2">
    <location>
        <begin position="182"/>
        <end position="208"/>
    </location>
</feature>
<gene>
    <name evidence="3" type="ORF">AKO1_013907</name>
</gene>
<dbReference type="Gene3D" id="3.40.1090.10">
    <property type="entry name" value="Cytosolic phospholipase A2 catalytic domain"/>
    <property type="match status" value="1"/>
</dbReference>
<feature type="transmembrane region" description="Helical" evidence="2">
    <location>
        <begin position="85"/>
        <end position="103"/>
    </location>
</feature>
<evidence type="ECO:0000313" key="4">
    <source>
        <dbReference type="Proteomes" id="UP001431209"/>
    </source>
</evidence>
<proteinExistence type="predicted"/>
<keyword evidence="2" id="KW-0812">Transmembrane</keyword>
<sequence>MAGVLQSLSEGSEDFLDNINYLSTVSGGGYTGFSYLTHLKNYASSSDAVKALSKRMRKNCDYLANGTLSSLYLTSSVLIGVIHNILFMLALAIIVASLIYSGYRSASRTSNNKFIPTEPDSIRFVLVGNNTISTNMTNYNYAVGSMDFNWFAVGLFDWMFLYRLEFDISNAIYTASWFTVQLFWVILLPIILSIPVISFFIAIFVNFGSQITGVYGMRGYQKMDDNKIELESPSNETPNQEQSSSIVTNHKQKPNAAVTFFKDVVRRTVSISASIVCI</sequence>
<feature type="compositionally biased region" description="Polar residues" evidence="1">
    <location>
        <begin position="232"/>
        <end position="249"/>
    </location>
</feature>
<comment type="caution">
    <text evidence="3">The sequence shown here is derived from an EMBL/GenBank/DDBJ whole genome shotgun (WGS) entry which is preliminary data.</text>
</comment>